<keyword evidence="1" id="KW-1133">Transmembrane helix</keyword>
<gene>
    <name evidence="2" type="ORF">Fcan01_22915</name>
</gene>
<proteinExistence type="predicted"/>
<accession>A0A226DD30</accession>
<dbReference type="EMBL" id="LNIX01000026">
    <property type="protein sequence ID" value="OXA42531.1"/>
    <property type="molecule type" value="Genomic_DNA"/>
</dbReference>
<comment type="caution">
    <text evidence="2">The sequence shown here is derived from an EMBL/GenBank/DDBJ whole genome shotgun (WGS) entry which is preliminary data.</text>
</comment>
<reference evidence="2 3" key="1">
    <citation type="submission" date="2015-12" db="EMBL/GenBank/DDBJ databases">
        <title>The genome of Folsomia candida.</title>
        <authorList>
            <person name="Faddeeva A."/>
            <person name="Derks M.F."/>
            <person name="Anvar Y."/>
            <person name="Smit S."/>
            <person name="Van Straalen N."/>
            <person name="Roelofs D."/>
        </authorList>
    </citation>
    <scope>NUCLEOTIDE SEQUENCE [LARGE SCALE GENOMIC DNA]</scope>
    <source>
        <strain evidence="2 3">VU population</strain>
        <tissue evidence="2">Whole body</tissue>
    </source>
</reference>
<sequence>MAKLNPTVLKYYLHVFENCTNIIIISNDENENLNIDHTPIVLRNQYYPAEKVELTQIRFSILRRRNPSLHCWAWFYLLLEDHIKQTNSVWLSTQIPPLPVGQRFLISTTNLKSTIDLAFEIYGREFLLYWNFEIILLEIDENIPQPASSMETADHKVRMQYYNVYHHKGLMVLGQPSKVWYWMECFPYSANKCFNMFQRIGEAIAVLHKHFPTNEHAYRQPEAGSSIKKWYKDGSKETRLHEIVQLTTFSEFVSFWSIQDSSEFATLNITACIGTPTHFQFPSAVSPCSYILREVQTYSFTSCYKVKSDTFILSALITPFDIESWLLLIFCFVTTVLILTLLPRTISSEGTLVGTGILLENSVLGDLKQFQDRFTGKSQIVGVHVLIGVWVIMTGTVLTNWFKTSFTMEMIIPVKYSPPWKTWLDIEGMHALLPLQMFDYVNIDPRPPPYMHFLTGLRHKINHVINSTRYAKFIQKFEEIVPKYLSQATTIDDWSIESVYKRLQLEASNEILPIPPILPINYNETDKSYKKLSTCEKIAYLDSTENMAEILPFLNDNQANIKYLTGIEPFFTVRRGWMICPLRHDYAENRLKPIAVLSWSHYNLYYNLDPIRPYLHIPSSGKLSHIVLRQLEKAVSQVVFA</sequence>
<name>A0A226DD30_FOLCA</name>
<keyword evidence="3" id="KW-1185">Reference proteome</keyword>
<organism evidence="2 3">
    <name type="scientific">Folsomia candida</name>
    <name type="common">Springtail</name>
    <dbReference type="NCBI Taxonomy" id="158441"/>
    <lineage>
        <taxon>Eukaryota</taxon>
        <taxon>Metazoa</taxon>
        <taxon>Ecdysozoa</taxon>
        <taxon>Arthropoda</taxon>
        <taxon>Hexapoda</taxon>
        <taxon>Collembola</taxon>
        <taxon>Entomobryomorpha</taxon>
        <taxon>Isotomoidea</taxon>
        <taxon>Isotomidae</taxon>
        <taxon>Proisotominae</taxon>
        <taxon>Folsomia</taxon>
    </lineage>
</organism>
<evidence type="ECO:0000256" key="1">
    <source>
        <dbReference type="SAM" id="Phobius"/>
    </source>
</evidence>
<keyword evidence="1" id="KW-0812">Transmembrane</keyword>
<keyword evidence="1" id="KW-0472">Membrane</keyword>
<dbReference type="AlphaFoldDB" id="A0A226DD30"/>
<protein>
    <submittedName>
        <fullName evidence="2">Uncharacterized protein</fullName>
    </submittedName>
</protein>
<evidence type="ECO:0000313" key="3">
    <source>
        <dbReference type="Proteomes" id="UP000198287"/>
    </source>
</evidence>
<feature type="transmembrane region" description="Helical" evidence="1">
    <location>
        <begin position="380"/>
        <end position="402"/>
    </location>
</feature>
<evidence type="ECO:0000313" key="2">
    <source>
        <dbReference type="EMBL" id="OXA42531.1"/>
    </source>
</evidence>
<dbReference type="Proteomes" id="UP000198287">
    <property type="component" value="Unassembled WGS sequence"/>
</dbReference>
<feature type="transmembrane region" description="Helical" evidence="1">
    <location>
        <begin position="324"/>
        <end position="342"/>
    </location>
</feature>